<evidence type="ECO:0000313" key="3">
    <source>
        <dbReference type="Proteomes" id="UP000055702"/>
    </source>
</evidence>
<comment type="caution">
    <text evidence="2">The sequence shown here is derived from an EMBL/GenBank/DDBJ whole genome shotgun (WGS) entry which is preliminary data.</text>
</comment>
<dbReference type="AlphaFoldDB" id="A0A106C057"/>
<protein>
    <recommendedName>
        <fullName evidence="1">DUF4240 domain-containing protein</fullName>
    </recommendedName>
</protein>
<proteinExistence type="predicted"/>
<dbReference type="RefSeq" id="WP_059745696.1">
    <property type="nucleotide sequence ID" value="NZ_LRDC01000018.1"/>
</dbReference>
<gene>
    <name evidence="2" type="ORF">AWJ07_04250</name>
</gene>
<feature type="domain" description="DUF4240" evidence="1">
    <location>
        <begin position="1"/>
        <end position="127"/>
    </location>
</feature>
<evidence type="ECO:0000259" key="1">
    <source>
        <dbReference type="Pfam" id="PF14024"/>
    </source>
</evidence>
<organism evidence="2">
    <name type="scientific">Shewanella frigidimarina</name>
    <dbReference type="NCBI Taxonomy" id="56812"/>
    <lineage>
        <taxon>Bacteria</taxon>
        <taxon>Pseudomonadati</taxon>
        <taxon>Pseudomonadota</taxon>
        <taxon>Gammaproteobacteria</taxon>
        <taxon>Alteromonadales</taxon>
        <taxon>Shewanellaceae</taxon>
        <taxon>Shewanella</taxon>
    </lineage>
</organism>
<name>A0A106C057_SHEFR</name>
<dbReference type="Proteomes" id="UP000055702">
    <property type="component" value="Unassembled WGS sequence"/>
</dbReference>
<accession>A0A106C057</accession>
<reference evidence="2 3" key="1">
    <citation type="submission" date="2016-01" db="EMBL/GenBank/DDBJ databases">
        <title>Draft genome of the antarctic isolate Shewanella frigidimarina Ag06-30.</title>
        <authorList>
            <person name="Parmeciano Di Noto G."/>
            <person name="Vazquez S."/>
            <person name="Mac Cormack W."/>
            <person name="Iriarte A."/>
            <person name="Quiroga C."/>
        </authorList>
    </citation>
    <scope>NUCLEOTIDE SEQUENCE [LARGE SCALE GENOMIC DNA]</scope>
    <source>
        <strain evidence="2 3">Ag06-30</strain>
    </source>
</reference>
<evidence type="ECO:0000313" key="2">
    <source>
        <dbReference type="EMBL" id="KVX01798.1"/>
    </source>
</evidence>
<sequence>MTETHFWALVTRDQPEQSSADLELRLREQLQVLDDETLKTFDKMLGQQLRRSYLWSVWGAAYIITGCDSDYAFAEFRCFLLSLGQQWYDKVIANPDCLGELAQWPLVDNYAYPFMEDYDLIAGKIYEDRNGDELPFMPSGLNTPVGKKFSTKPKVMRQTYPLLSARFPF</sequence>
<dbReference type="Pfam" id="PF14024">
    <property type="entry name" value="DUF4240"/>
    <property type="match status" value="1"/>
</dbReference>
<dbReference type="InterPro" id="IPR025334">
    <property type="entry name" value="DUF4240"/>
</dbReference>
<dbReference type="EMBL" id="LRDC01000018">
    <property type="protein sequence ID" value="KVX01798.1"/>
    <property type="molecule type" value="Genomic_DNA"/>
</dbReference>